<organism evidence="1 2">
    <name type="scientific">Anaerobacillus arseniciselenatis</name>
    <dbReference type="NCBI Taxonomy" id="85682"/>
    <lineage>
        <taxon>Bacteria</taxon>
        <taxon>Bacillati</taxon>
        <taxon>Bacillota</taxon>
        <taxon>Bacilli</taxon>
        <taxon>Bacillales</taxon>
        <taxon>Bacillaceae</taxon>
        <taxon>Anaerobacillus</taxon>
    </lineage>
</organism>
<sequence length="148" mass="17733">MKTINLNQEEIDKLTWGELKQKIYVIPYKDLIIYFYKQKSKGENGLLVQKLLNDLSEEERLISDQIIEVFNKNMLDPKQWNKPSEEILEDVKGETISIENVSNEQLAIRCFLLLTLHYVFTAYLRKDFRKFIGLKKESFFKFFRRNSN</sequence>
<dbReference type="OrthoDB" id="2972441at2"/>
<gene>
    <name evidence="1" type="ORF">BKP35_08710</name>
</gene>
<dbReference type="EMBL" id="MLQQ01000013">
    <property type="protein sequence ID" value="OIJ13847.1"/>
    <property type="molecule type" value="Genomic_DNA"/>
</dbReference>
<name>A0A1S2LQ85_9BACI</name>
<accession>A0A1S2LQ85</accession>
<protein>
    <submittedName>
        <fullName evidence="1">Uncharacterized protein</fullName>
    </submittedName>
</protein>
<comment type="caution">
    <text evidence="1">The sequence shown here is derived from an EMBL/GenBank/DDBJ whole genome shotgun (WGS) entry which is preliminary data.</text>
</comment>
<dbReference type="AlphaFoldDB" id="A0A1S2LQ85"/>
<reference evidence="1 2" key="1">
    <citation type="submission" date="2016-10" db="EMBL/GenBank/DDBJ databases">
        <title>Draft genome sequences of four alkaliphilic bacteria belonging to the Anaerobacillus genus.</title>
        <authorList>
            <person name="Bassil N.M."/>
            <person name="Lloyd J.R."/>
        </authorList>
    </citation>
    <scope>NUCLEOTIDE SEQUENCE [LARGE SCALE GENOMIC DNA]</scope>
    <source>
        <strain evidence="1 2">DSM 15340</strain>
    </source>
</reference>
<dbReference type="Proteomes" id="UP000180098">
    <property type="component" value="Unassembled WGS sequence"/>
</dbReference>
<dbReference type="RefSeq" id="WP_071312957.1">
    <property type="nucleotide sequence ID" value="NZ_MLQQ01000013.1"/>
</dbReference>
<evidence type="ECO:0000313" key="1">
    <source>
        <dbReference type="EMBL" id="OIJ13847.1"/>
    </source>
</evidence>
<evidence type="ECO:0000313" key="2">
    <source>
        <dbReference type="Proteomes" id="UP000180098"/>
    </source>
</evidence>
<keyword evidence="2" id="KW-1185">Reference proteome</keyword>
<proteinExistence type="predicted"/>